<keyword evidence="1" id="KW-1133">Transmembrane helix</keyword>
<evidence type="ECO:0000313" key="3">
    <source>
        <dbReference type="EMBL" id="KAG0709976.1"/>
    </source>
</evidence>
<evidence type="ECO:0000313" key="4">
    <source>
        <dbReference type="Proteomes" id="UP000770661"/>
    </source>
</evidence>
<protein>
    <submittedName>
        <fullName evidence="3">Uncharacterized protein</fullName>
    </submittedName>
</protein>
<organism evidence="3 4">
    <name type="scientific">Chionoecetes opilio</name>
    <name type="common">Atlantic snow crab</name>
    <name type="synonym">Cancer opilio</name>
    <dbReference type="NCBI Taxonomy" id="41210"/>
    <lineage>
        <taxon>Eukaryota</taxon>
        <taxon>Metazoa</taxon>
        <taxon>Ecdysozoa</taxon>
        <taxon>Arthropoda</taxon>
        <taxon>Crustacea</taxon>
        <taxon>Multicrustacea</taxon>
        <taxon>Malacostraca</taxon>
        <taxon>Eumalacostraca</taxon>
        <taxon>Eucarida</taxon>
        <taxon>Decapoda</taxon>
        <taxon>Pleocyemata</taxon>
        <taxon>Brachyura</taxon>
        <taxon>Eubrachyura</taxon>
        <taxon>Majoidea</taxon>
        <taxon>Majidae</taxon>
        <taxon>Chionoecetes</taxon>
    </lineage>
</organism>
<keyword evidence="4" id="KW-1185">Reference proteome</keyword>
<feature type="signal peptide" evidence="2">
    <location>
        <begin position="1"/>
        <end position="18"/>
    </location>
</feature>
<evidence type="ECO:0000256" key="1">
    <source>
        <dbReference type="SAM" id="Phobius"/>
    </source>
</evidence>
<comment type="caution">
    <text evidence="3">The sequence shown here is derived from an EMBL/GenBank/DDBJ whole genome shotgun (WGS) entry which is preliminary data.</text>
</comment>
<feature type="chain" id="PRO_5035206218" evidence="2">
    <location>
        <begin position="19"/>
        <end position="250"/>
    </location>
</feature>
<keyword evidence="1" id="KW-0472">Membrane</keyword>
<accession>A0A8J4XP15</accession>
<keyword evidence="1" id="KW-0812">Transmembrane</keyword>
<dbReference type="AlphaFoldDB" id="A0A8J4XP15"/>
<evidence type="ECO:0000256" key="2">
    <source>
        <dbReference type="SAM" id="SignalP"/>
    </source>
</evidence>
<dbReference type="EMBL" id="JACEEZ010024633">
    <property type="protein sequence ID" value="KAG0709976.1"/>
    <property type="molecule type" value="Genomic_DNA"/>
</dbReference>
<dbReference type="Proteomes" id="UP000770661">
    <property type="component" value="Unassembled WGS sequence"/>
</dbReference>
<gene>
    <name evidence="3" type="ORF">GWK47_023741</name>
</gene>
<name>A0A8J4XP15_CHIOP</name>
<proteinExistence type="predicted"/>
<sequence length="250" mass="28196">MKDKNRVVLLYLVSIILGRLLLRVPSATLSDVGEWDEVGRTQHSLVCSDGREDVVGSAKVNLTLSAARCHSFVIFSLFGREAEAAGRFPEQKSWCRTKKLMNQHIQQMAELPVTNFNHLSPLQSLCKLLLLPPSLSSQPLMFLDYFAMLSLATVSITIFSGPFGRRGSPVLLFEVGSWRKKWQGLRCSNSDAKWALRRGCRRPCPSGFTFFFSPSYELRTSDEGFQFFHIDRRGQTGIWARSQNLTTSSP</sequence>
<feature type="transmembrane region" description="Helical" evidence="1">
    <location>
        <begin position="140"/>
        <end position="159"/>
    </location>
</feature>
<keyword evidence="2" id="KW-0732">Signal</keyword>
<reference evidence="3" key="1">
    <citation type="submission" date="2020-07" db="EMBL/GenBank/DDBJ databases">
        <title>The High-quality genome of the commercially important snow crab, Chionoecetes opilio.</title>
        <authorList>
            <person name="Jeong J.-H."/>
            <person name="Ryu S."/>
        </authorList>
    </citation>
    <scope>NUCLEOTIDE SEQUENCE</scope>
    <source>
        <strain evidence="3">MADBK_172401_WGS</strain>
        <tissue evidence="3">Digestive gland</tissue>
    </source>
</reference>